<evidence type="ECO:0008006" key="3">
    <source>
        <dbReference type="Google" id="ProtNLM"/>
    </source>
</evidence>
<keyword evidence="2" id="KW-1185">Reference proteome</keyword>
<dbReference type="Proteomes" id="UP000069620">
    <property type="component" value="Unassembled WGS sequence"/>
</dbReference>
<comment type="caution">
    <text evidence="1">The sequence shown here is derived from an EMBL/GenBank/DDBJ whole genome shotgun (WGS) entry which is preliminary data.</text>
</comment>
<dbReference type="Gene3D" id="2.40.110.10">
    <property type="entry name" value="Butyryl-CoA Dehydrogenase, subunit A, domain 2"/>
    <property type="match status" value="1"/>
</dbReference>
<reference evidence="2" key="1">
    <citation type="journal article" date="2016" name="Genome Announc.">
        <title>Draft Genome Sequences of Five Rapidly Growing Mycobacterium Species, M. thermoresistibile, M. fortuitum subsp. acetamidolyticum, M. canariasense, M. brisbanense, and M. novocastrense.</title>
        <authorList>
            <person name="Katahira K."/>
            <person name="Ogura Y."/>
            <person name="Gotoh Y."/>
            <person name="Hayashi T."/>
        </authorList>
    </citation>
    <scope>NUCLEOTIDE SEQUENCE [LARGE SCALE GENOMIC DNA]</scope>
    <source>
        <strain evidence="2">JCM15654</strain>
    </source>
</reference>
<dbReference type="SUPFAM" id="SSF56645">
    <property type="entry name" value="Acyl-CoA dehydrogenase NM domain-like"/>
    <property type="match status" value="1"/>
</dbReference>
<sequence length="347" mass="36487">MTAAVGLQVPLSRICDNVSERAAALDEHRADVRADLAQIGAAGLFDLGFGTGDLPDMVTVIDEIAAHSLAVGFSAWAHRMTLEYLRRASYALPDNIFGQLRSGRRPGVTAMAAGLRYVAGLEALPVTAQHDADGLRVTGPIRWASNVFDDALIVLPAAGDAGETYVVAVDVAQPGVAVNPEPNLMALGATGSTSLRLTDVAVSSDRILSTDLAGFIAAVRPPFLLLQTAFCVGVTRAAVSAAEQVTGGLAGEFADQLTGIAERSRALRDDLYARAVDPSAVPVPDLIRLRLLTAQLAIEATRLECTLTGGAAYALGSPANRRFREAAFLPVQSPSEGQLRWELKQYG</sequence>
<reference evidence="2" key="2">
    <citation type="submission" date="2016-02" db="EMBL/GenBank/DDBJ databases">
        <title>Draft genome sequence of five rapidly growing Mycobacterium species.</title>
        <authorList>
            <person name="Katahira K."/>
            <person name="Gotou Y."/>
            <person name="Iida K."/>
            <person name="Ogura Y."/>
            <person name="Hayashi T."/>
        </authorList>
    </citation>
    <scope>NUCLEOTIDE SEQUENCE [LARGE SCALE GENOMIC DNA]</scope>
    <source>
        <strain evidence="2">JCM15654</strain>
    </source>
</reference>
<protein>
    <recommendedName>
        <fullName evidence="3">Acyl-CoA dehydrogenase</fullName>
    </recommendedName>
</protein>
<dbReference type="EMBL" id="BCSX01000028">
    <property type="protein sequence ID" value="GAS89228.1"/>
    <property type="molecule type" value="Genomic_DNA"/>
</dbReference>
<name>A0A100W089_9MYCO</name>
<dbReference type="RefSeq" id="WP_062829658.1">
    <property type="nucleotide sequence ID" value="NZ_BCSX01000028.1"/>
</dbReference>
<gene>
    <name evidence="1" type="ORF">RMCB_3324</name>
</gene>
<accession>A0A100W089</accession>
<organism evidence="1 2">
    <name type="scientific">Mycolicibacterium brisbanense</name>
    <dbReference type="NCBI Taxonomy" id="146020"/>
    <lineage>
        <taxon>Bacteria</taxon>
        <taxon>Bacillati</taxon>
        <taxon>Actinomycetota</taxon>
        <taxon>Actinomycetes</taxon>
        <taxon>Mycobacteriales</taxon>
        <taxon>Mycobacteriaceae</taxon>
        <taxon>Mycolicibacterium</taxon>
    </lineage>
</organism>
<dbReference type="GO" id="GO:0016627">
    <property type="term" value="F:oxidoreductase activity, acting on the CH-CH group of donors"/>
    <property type="evidence" value="ECO:0007669"/>
    <property type="project" value="InterPro"/>
</dbReference>
<evidence type="ECO:0000313" key="2">
    <source>
        <dbReference type="Proteomes" id="UP000069620"/>
    </source>
</evidence>
<evidence type="ECO:0000313" key="1">
    <source>
        <dbReference type="EMBL" id="GAS89228.1"/>
    </source>
</evidence>
<proteinExistence type="predicted"/>
<dbReference type="STRING" id="146020.RMCB_3324"/>
<dbReference type="InterPro" id="IPR009100">
    <property type="entry name" value="AcylCoA_DH/oxidase_NM_dom_sf"/>
</dbReference>
<dbReference type="OrthoDB" id="3258691at2"/>
<dbReference type="InterPro" id="IPR046373">
    <property type="entry name" value="Acyl-CoA_Oxase/DH_mid-dom_sf"/>
</dbReference>
<dbReference type="AlphaFoldDB" id="A0A100W089"/>